<name>A0A812PXC7_9DINO</name>
<evidence type="ECO:0000256" key="2">
    <source>
        <dbReference type="ARBA" id="ARBA00022574"/>
    </source>
</evidence>
<evidence type="ECO:0000256" key="6">
    <source>
        <dbReference type="SAM" id="Phobius"/>
    </source>
</evidence>
<dbReference type="InterPro" id="IPR011387">
    <property type="entry name" value="TIF2A"/>
</dbReference>
<dbReference type="GO" id="GO:0004129">
    <property type="term" value="F:cytochrome-c oxidase activity"/>
    <property type="evidence" value="ECO:0007669"/>
    <property type="project" value="InterPro"/>
</dbReference>
<feature type="transmembrane region" description="Helical" evidence="6">
    <location>
        <begin position="530"/>
        <end position="551"/>
    </location>
</feature>
<dbReference type="InterPro" id="IPR013979">
    <property type="entry name" value="TIF_beta_prop-like"/>
</dbReference>
<feature type="domain" description="Translation initiation factor beta propellor-like" evidence="7">
    <location>
        <begin position="783"/>
        <end position="884"/>
    </location>
</feature>
<evidence type="ECO:0000313" key="10">
    <source>
        <dbReference type="Proteomes" id="UP000604046"/>
    </source>
</evidence>
<dbReference type="GO" id="GO:0020037">
    <property type="term" value="F:heme binding"/>
    <property type="evidence" value="ECO:0007669"/>
    <property type="project" value="InterPro"/>
</dbReference>
<dbReference type="GO" id="GO:0009060">
    <property type="term" value="P:aerobic respiration"/>
    <property type="evidence" value="ECO:0007669"/>
    <property type="project" value="InterPro"/>
</dbReference>
<keyword evidence="6" id="KW-0812">Transmembrane</keyword>
<evidence type="ECO:0000256" key="5">
    <source>
        <dbReference type="SAM" id="MobiDB-lite"/>
    </source>
</evidence>
<reference evidence="9" key="1">
    <citation type="submission" date="2021-02" db="EMBL/GenBank/DDBJ databases">
        <authorList>
            <person name="Dougan E. K."/>
            <person name="Rhodes N."/>
            <person name="Thang M."/>
            <person name="Chan C."/>
        </authorList>
    </citation>
    <scope>NUCLEOTIDE SEQUENCE</scope>
</reference>
<dbReference type="GO" id="GO:0016020">
    <property type="term" value="C:membrane"/>
    <property type="evidence" value="ECO:0007669"/>
    <property type="project" value="InterPro"/>
</dbReference>
<feature type="compositionally biased region" description="Low complexity" evidence="5">
    <location>
        <begin position="912"/>
        <end position="928"/>
    </location>
</feature>
<keyword evidence="1" id="KW-0396">Initiation factor</keyword>
<keyword evidence="4" id="KW-0648">Protein biosynthesis</keyword>
<dbReference type="Gene3D" id="1.20.210.10">
    <property type="entry name" value="Cytochrome c oxidase-like, subunit I domain"/>
    <property type="match status" value="1"/>
</dbReference>
<feature type="transmembrane region" description="Helical" evidence="6">
    <location>
        <begin position="652"/>
        <end position="670"/>
    </location>
</feature>
<feature type="transmembrane region" description="Helical" evidence="6">
    <location>
        <begin position="459"/>
        <end position="478"/>
    </location>
</feature>
<evidence type="ECO:0000313" key="9">
    <source>
        <dbReference type="EMBL" id="CAE7350987.1"/>
    </source>
</evidence>
<dbReference type="InterPro" id="IPR000883">
    <property type="entry name" value="Cyt_C_Oxase_1"/>
</dbReference>
<keyword evidence="2" id="KW-0853">WD repeat</keyword>
<dbReference type="GO" id="GO:0003729">
    <property type="term" value="F:mRNA binding"/>
    <property type="evidence" value="ECO:0007669"/>
    <property type="project" value="TreeGrafter"/>
</dbReference>
<dbReference type="Pfam" id="PF00115">
    <property type="entry name" value="COX1"/>
    <property type="match status" value="1"/>
</dbReference>
<dbReference type="OrthoDB" id="418655at2759"/>
<dbReference type="InterPro" id="IPR036927">
    <property type="entry name" value="Cyt_c_oxase-like_su1_sf"/>
</dbReference>
<dbReference type="Pfam" id="PF22085">
    <property type="entry name" value="NorB_cytochrome_c-like"/>
    <property type="match status" value="1"/>
</dbReference>
<evidence type="ECO:0000256" key="1">
    <source>
        <dbReference type="ARBA" id="ARBA00022540"/>
    </source>
</evidence>
<feature type="compositionally biased region" description="Basic and acidic residues" evidence="5">
    <location>
        <begin position="947"/>
        <end position="967"/>
    </location>
</feature>
<proteinExistence type="predicted"/>
<feature type="transmembrane region" description="Helical" evidence="6">
    <location>
        <begin position="423"/>
        <end position="447"/>
    </location>
</feature>
<dbReference type="EMBL" id="CAJNDS010002146">
    <property type="protein sequence ID" value="CAE7350987.1"/>
    <property type="molecule type" value="Genomic_DNA"/>
</dbReference>
<sequence>MVGRSFTMKKSSGDDDYPYYSIRKGWVAVACVFVAGFSVMGFTGKIIYDNAPPIPTFRLEGHPGPVLWTSEDVLEGQQIWQSIGGQQMGSVWGHGALQAPDWSADWLHREARMTLELLGANASGYVQLVRKNTYSPETNEVKIDPIRAKVLRRLTELYVALFTGASSSPEIENLPKVRKLFQVKDVALYSEEKAEKMAGFVFWSAWACVTQRPGQSHTYTNNWPQERLVGNSVSPEVIVWSSASLALLVFGIGALAWVRSVHHSEQGQLPAPAEDPLKDFVVTPSMASMIKWVYVVFFLSGFQICLGVYTVHLTIEGNMGFPNWLTQHVTYTVARTWHTQSAVFAIATSFLAAGLFLAPAIGGRKEDPPLQKPLCDFLFLCLLIIVGGSMAGQVAAITQSFQSLLMSQYFGHQGYEYVELGRFYQYFLLVGLLLWLLLMLNAVHPALRKPRISEDDRGQWHLVVIITCAAVLISFFWASGLMYNARSNLAVMDYWRFWIVHMWVEGMFEVFITVVVAQVFVMLRVLEPSAAAGVTLFTSGVFLFGGIPGMYHHNYFAGTPSMIMAVGSCFSCLEVCPLALMGMEASEYIALEKAAKKPSNSWLMKYKSIIDCFIYVAFWNLIGAGFLGFIINPPLSQYYMIGGYLTLSHSHGALWGVYGVLAMALGLLVLRLSDLKADWDTTWLDLGLKLMNLGMVLQIFVSIFPIGIYQFWLSVANDYWYARSEHFHGDPTVQWMKLARGLGDSIFAFAMLMVLWFVFQDFRRRAFGIRSAAARVTCAKVLTEKAHRNFIRFNPFGSLVCIAGFGNLAGEMDFYGRTGDKTDFVRISKCEANCAVSAEWGADGRHLLTAVLFPRMRVDNGLTLWNALLGTKVISSPSDELYEVAWRPGLDCSSLDDITSEEIGRAGAAVADGGGTAKKAAYKPPKARGTGDSTVAAMMRGELSVPDEDRRRRPWQDRKKEKDEDRPSPPLSPHAEASTSPMTTSPVHSPSPILSNQES</sequence>
<keyword evidence="10" id="KW-1185">Reference proteome</keyword>
<keyword evidence="6" id="KW-0472">Membrane</keyword>
<feature type="transmembrane region" description="Helical" evidence="6">
    <location>
        <begin position="374"/>
        <end position="397"/>
    </location>
</feature>
<feature type="transmembrane region" description="Helical" evidence="6">
    <location>
        <begin position="612"/>
        <end position="632"/>
    </location>
</feature>
<dbReference type="PANTHER" id="PTHR13227:SF0">
    <property type="entry name" value="EUKARYOTIC TRANSLATION INITIATION FACTOR 2A"/>
    <property type="match status" value="1"/>
</dbReference>
<dbReference type="GO" id="GO:0003743">
    <property type="term" value="F:translation initiation factor activity"/>
    <property type="evidence" value="ECO:0007669"/>
    <property type="project" value="UniProtKB-KW"/>
</dbReference>
<dbReference type="GO" id="GO:0000049">
    <property type="term" value="F:tRNA binding"/>
    <property type="evidence" value="ECO:0007669"/>
    <property type="project" value="TreeGrafter"/>
</dbReference>
<dbReference type="SUPFAM" id="SSF81442">
    <property type="entry name" value="Cytochrome c oxidase subunit I-like"/>
    <property type="match status" value="1"/>
</dbReference>
<comment type="caution">
    <text evidence="9">The sequence shown here is derived from an EMBL/GenBank/DDBJ whole genome shotgun (WGS) entry which is preliminary data.</text>
</comment>
<dbReference type="Pfam" id="PF08662">
    <property type="entry name" value="eIF2A"/>
    <property type="match status" value="1"/>
</dbReference>
<evidence type="ECO:0000259" key="7">
    <source>
        <dbReference type="Pfam" id="PF08662"/>
    </source>
</evidence>
<feature type="domain" description="Nitric oxide reductase subunit B cytochrome c-like" evidence="8">
    <location>
        <begin position="63"/>
        <end position="225"/>
    </location>
</feature>
<dbReference type="InterPro" id="IPR054309">
    <property type="entry name" value="NorB_cytochrome_c-like"/>
</dbReference>
<dbReference type="Proteomes" id="UP000604046">
    <property type="component" value="Unassembled WGS sequence"/>
</dbReference>
<accession>A0A812PXC7</accession>
<organism evidence="9 10">
    <name type="scientific">Symbiodinium natans</name>
    <dbReference type="NCBI Taxonomy" id="878477"/>
    <lineage>
        <taxon>Eukaryota</taxon>
        <taxon>Sar</taxon>
        <taxon>Alveolata</taxon>
        <taxon>Dinophyceae</taxon>
        <taxon>Suessiales</taxon>
        <taxon>Symbiodiniaceae</taxon>
        <taxon>Symbiodinium</taxon>
    </lineage>
</organism>
<evidence type="ECO:0000256" key="3">
    <source>
        <dbReference type="ARBA" id="ARBA00022737"/>
    </source>
</evidence>
<feature type="transmembrane region" description="Helical" evidence="6">
    <location>
        <begin position="237"/>
        <end position="258"/>
    </location>
</feature>
<feature type="transmembrane region" description="Helical" evidence="6">
    <location>
        <begin position="292"/>
        <end position="315"/>
    </location>
</feature>
<dbReference type="AlphaFoldDB" id="A0A812PXC7"/>
<feature type="compositionally biased region" description="Polar residues" evidence="5">
    <location>
        <begin position="977"/>
        <end position="999"/>
    </location>
</feature>
<feature type="transmembrane region" description="Helical" evidence="6">
    <location>
        <begin position="342"/>
        <end position="362"/>
    </location>
</feature>
<feature type="transmembrane region" description="Helical" evidence="6">
    <location>
        <begin position="26"/>
        <end position="48"/>
    </location>
</feature>
<feature type="transmembrane region" description="Helical" evidence="6">
    <location>
        <begin position="498"/>
        <end position="523"/>
    </location>
</feature>
<feature type="transmembrane region" description="Helical" evidence="6">
    <location>
        <begin position="738"/>
        <end position="759"/>
    </location>
</feature>
<keyword evidence="6" id="KW-1133">Transmembrane helix</keyword>
<evidence type="ECO:0000259" key="8">
    <source>
        <dbReference type="Pfam" id="PF22085"/>
    </source>
</evidence>
<evidence type="ECO:0000256" key="4">
    <source>
        <dbReference type="ARBA" id="ARBA00022917"/>
    </source>
</evidence>
<gene>
    <name evidence="9" type="primary">eif2a</name>
    <name evidence="9" type="ORF">SNAT2548_LOCUS18501</name>
</gene>
<feature type="transmembrane region" description="Helical" evidence="6">
    <location>
        <begin position="563"/>
        <end position="591"/>
    </location>
</feature>
<dbReference type="GO" id="GO:0043022">
    <property type="term" value="F:ribosome binding"/>
    <property type="evidence" value="ECO:0007669"/>
    <property type="project" value="TreeGrafter"/>
</dbReference>
<feature type="transmembrane region" description="Helical" evidence="6">
    <location>
        <begin position="690"/>
        <end position="712"/>
    </location>
</feature>
<feature type="region of interest" description="Disordered" evidence="5">
    <location>
        <begin position="912"/>
        <end position="999"/>
    </location>
</feature>
<dbReference type="GO" id="GO:0022627">
    <property type="term" value="C:cytosolic small ribosomal subunit"/>
    <property type="evidence" value="ECO:0007669"/>
    <property type="project" value="TreeGrafter"/>
</dbReference>
<protein>
    <submittedName>
        <fullName evidence="9">Eif2a protein</fullName>
    </submittedName>
</protein>
<keyword evidence="3" id="KW-0677">Repeat</keyword>
<dbReference type="PANTHER" id="PTHR13227">
    <property type="entry name" value="EUKARYOTIC TRANSLATION INITIATION FACTOR 2A"/>
    <property type="match status" value="1"/>
</dbReference>